<organism evidence="7 8">
    <name type="scientific">Polystyrenella longa</name>
    <dbReference type="NCBI Taxonomy" id="2528007"/>
    <lineage>
        <taxon>Bacteria</taxon>
        <taxon>Pseudomonadati</taxon>
        <taxon>Planctomycetota</taxon>
        <taxon>Planctomycetia</taxon>
        <taxon>Planctomycetales</taxon>
        <taxon>Planctomycetaceae</taxon>
        <taxon>Polystyrenella</taxon>
    </lineage>
</organism>
<dbReference type="Pfam" id="PF25137">
    <property type="entry name" value="ADH_Fe_C"/>
    <property type="match status" value="1"/>
</dbReference>
<dbReference type="KEGG" id="plon:Pla110_06100"/>
<reference evidence="7 8" key="1">
    <citation type="submission" date="2019-02" db="EMBL/GenBank/DDBJ databases">
        <title>Deep-cultivation of Planctomycetes and their phenomic and genomic characterization uncovers novel biology.</title>
        <authorList>
            <person name="Wiegand S."/>
            <person name="Jogler M."/>
            <person name="Boedeker C."/>
            <person name="Pinto D."/>
            <person name="Vollmers J."/>
            <person name="Rivas-Marin E."/>
            <person name="Kohn T."/>
            <person name="Peeters S.H."/>
            <person name="Heuer A."/>
            <person name="Rast P."/>
            <person name="Oberbeckmann S."/>
            <person name="Bunk B."/>
            <person name="Jeske O."/>
            <person name="Meyerdierks A."/>
            <person name="Storesund J.E."/>
            <person name="Kallscheuer N."/>
            <person name="Luecker S."/>
            <person name="Lage O.M."/>
            <person name="Pohl T."/>
            <person name="Merkel B.J."/>
            <person name="Hornburger P."/>
            <person name="Mueller R.-W."/>
            <person name="Bruemmer F."/>
            <person name="Labrenz M."/>
            <person name="Spormann A.M."/>
            <person name="Op den Camp H."/>
            <person name="Overmann J."/>
            <person name="Amann R."/>
            <person name="Jetten M.S.M."/>
            <person name="Mascher T."/>
            <person name="Medema M.H."/>
            <person name="Devos D.P."/>
            <person name="Kaster A.-K."/>
            <person name="Ovreas L."/>
            <person name="Rohde M."/>
            <person name="Galperin M.Y."/>
            <person name="Jogler C."/>
        </authorList>
    </citation>
    <scope>NUCLEOTIDE SEQUENCE [LARGE SCALE GENOMIC DNA]</scope>
    <source>
        <strain evidence="7 8">Pla110</strain>
    </source>
</reference>
<accession>A0A518CI51</accession>
<dbReference type="InterPro" id="IPR018211">
    <property type="entry name" value="ADH_Fe_CS"/>
</dbReference>
<feature type="domain" description="Fe-containing alcohol dehydrogenase-like C-terminal" evidence="6">
    <location>
        <begin position="198"/>
        <end position="388"/>
    </location>
</feature>
<evidence type="ECO:0000256" key="3">
    <source>
        <dbReference type="ARBA" id="ARBA00023002"/>
    </source>
</evidence>
<dbReference type="PANTHER" id="PTHR11496">
    <property type="entry name" value="ALCOHOL DEHYDROGENASE"/>
    <property type="match status" value="1"/>
</dbReference>
<evidence type="ECO:0000259" key="6">
    <source>
        <dbReference type="Pfam" id="PF25137"/>
    </source>
</evidence>
<feature type="domain" description="Alcohol dehydrogenase iron-type/glycerol dehydrogenase GldA" evidence="5">
    <location>
        <begin position="20"/>
        <end position="187"/>
    </location>
</feature>
<protein>
    <submittedName>
        <fullName evidence="7">NAD-dependent methanol dehydrogenase</fullName>
        <ecNumber evidence="7">1.1.1.244</ecNumber>
    </submittedName>
</protein>
<dbReference type="InterPro" id="IPR039697">
    <property type="entry name" value="Alcohol_dehydrogenase_Fe"/>
</dbReference>
<dbReference type="InterPro" id="IPR056798">
    <property type="entry name" value="ADH_Fe_C"/>
</dbReference>
<evidence type="ECO:0000259" key="5">
    <source>
        <dbReference type="Pfam" id="PF00465"/>
    </source>
</evidence>
<dbReference type="Pfam" id="PF00465">
    <property type="entry name" value="Fe-ADH"/>
    <property type="match status" value="1"/>
</dbReference>
<dbReference type="EC" id="1.1.1.244" evidence="7"/>
<evidence type="ECO:0000313" key="7">
    <source>
        <dbReference type="EMBL" id="QDU78906.1"/>
    </source>
</evidence>
<dbReference type="PROSITE" id="PS00913">
    <property type="entry name" value="ADH_IRON_1"/>
    <property type="match status" value="1"/>
</dbReference>
<name>A0A518CI51_9PLAN</name>
<dbReference type="GO" id="GO:0050093">
    <property type="term" value="F:methanol dehydrogenase (NAD+) activity"/>
    <property type="evidence" value="ECO:0007669"/>
    <property type="project" value="UniProtKB-EC"/>
</dbReference>
<dbReference type="InterPro" id="IPR001670">
    <property type="entry name" value="ADH_Fe/GldA"/>
</dbReference>
<evidence type="ECO:0000313" key="8">
    <source>
        <dbReference type="Proteomes" id="UP000317178"/>
    </source>
</evidence>
<evidence type="ECO:0000256" key="2">
    <source>
        <dbReference type="ARBA" id="ARBA00007358"/>
    </source>
</evidence>
<gene>
    <name evidence="7" type="primary">mdh_2</name>
    <name evidence="7" type="ORF">Pla110_06100</name>
</gene>
<keyword evidence="3 7" id="KW-0560">Oxidoreductase</keyword>
<evidence type="ECO:0000256" key="1">
    <source>
        <dbReference type="ARBA" id="ARBA00001962"/>
    </source>
</evidence>
<comment type="similarity">
    <text evidence="2">Belongs to the iron-containing alcohol dehydrogenase family.</text>
</comment>
<proteinExistence type="inferred from homology"/>
<dbReference type="FunFam" id="3.40.50.1970:FF:000003">
    <property type="entry name" value="Alcohol dehydrogenase, iron-containing"/>
    <property type="match status" value="1"/>
</dbReference>
<dbReference type="Proteomes" id="UP000317178">
    <property type="component" value="Chromosome"/>
</dbReference>
<dbReference type="CDD" id="cd08551">
    <property type="entry name" value="Fe-ADH"/>
    <property type="match status" value="1"/>
</dbReference>
<keyword evidence="4" id="KW-0520">NAD</keyword>
<dbReference type="Gene3D" id="1.20.1090.10">
    <property type="entry name" value="Dehydroquinate synthase-like - alpha domain"/>
    <property type="match status" value="1"/>
</dbReference>
<dbReference type="GO" id="GO:0046872">
    <property type="term" value="F:metal ion binding"/>
    <property type="evidence" value="ECO:0007669"/>
    <property type="project" value="InterPro"/>
</dbReference>
<dbReference type="AlphaFoldDB" id="A0A518CI51"/>
<dbReference type="SUPFAM" id="SSF56796">
    <property type="entry name" value="Dehydroquinate synthase-like"/>
    <property type="match status" value="1"/>
</dbReference>
<dbReference type="EMBL" id="CP036281">
    <property type="protein sequence ID" value="QDU78906.1"/>
    <property type="molecule type" value="Genomic_DNA"/>
</dbReference>
<comment type="cofactor">
    <cofactor evidence="1">
        <name>Fe cation</name>
        <dbReference type="ChEBI" id="CHEBI:24875"/>
    </cofactor>
</comment>
<dbReference type="PANTHER" id="PTHR11496:SF102">
    <property type="entry name" value="ALCOHOL DEHYDROGENASE 4"/>
    <property type="match status" value="1"/>
</dbReference>
<keyword evidence="8" id="KW-1185">Reference proteome</keyword>
<sequence>MDPTSFDEQVLKPFDYVPLTRVVYGAGTLSQLGDICVELQGQRVLLVTDRGLHSAGHAGRACEILADANLDVVLFEEVQPNPTTEDVDRGLQVARDEKIDLIIGLGGGSSMDCAKGINFLLTNGGRMQNYWGVGKATEPMLPMVAVPTTAGTGSEAQSFALIADAETHMKMACGDKKAACKVAILDPELTTSMPKSVTVVTGIDAISHAVETYVTTKRNIISETFSLRSFQLLVESFPIVLNEPNDLEARGRMLLGAHLAGAAIENSMLGATHALANPLSAHFGTTHGTAIGILLPHVVRFNSTVADYTELVRSIGLQPTSSLEAGELLADHLMDLFRNSDTPQSLSAISFDENLIPQLASEAAAQWTGQFNPRPVSAESLQEIYQCALQD</sequence>
<evidence type="ECO:0000256" key="4">
    <source>
        <dbReference type="ARBA" id="ARBA00023027"/>
    </source>
</evidence>
<dbReference type="Gene3D" id="3.40.50.1970">
    <property type="match status" value="1"/>
</dbReference>